<dbReference type="RefSeq" id="WP_281467785.1">
    <property type="nucleotide sequence ID" value="NZ_CP124535.1"/>
</dbReference>
<reference evidence="2 3" key="1">
    <citation type="submission" date="2023-04" db="EMBL/GenBank/DDBJ databases">
        <title>YMD61, complete Genome.</title>
        <authorList>
            <person name="Zhang J."/>
        </authorList>
    </citation>
    <scope>NUCLEOTIDE SEQUENCE [LARGE SCALE GENOMIC DNA]</scope>
    <source>
        <strain evidence="2 3">YMD61</strain>
    </source>
</reference>
<keyword evidence="3" id="KW-1185">Reference proteome</keyword>
<dbReference type="Proteomes" id="UP001230978">
    <property type="component" value="Chromosome"/>
</dbReference>
<evidence type="ECO:0000259" key="1">
    <source>
        <dbReference type="Pfam" id="PF13403"/>
    </source>
</evidence>
<sequence length="178" mass="18821">MSIVTPILPVDVEAAPSPRGFVGGTRLMTPSGWRKIESLQAGDILSCCKEEPIVIRSIRAIVLSRIGVKVVYVNGKARGQGRGAEALYLAPEQMIVVAGDRLAAYFGVEEALAPIGALIDGQDLRLVDAPVGEIWYEIEMEEACALVVEGLQVALGDAARDSRPALSVAEARLLALAA</sequence>
<evidence type="ECO:0000313" key="3">
    <source>
        <dbReference type="Proteomes" id="UP001230978"/>
    </source>
</evidence>
<name>A0ABY8Q8D0_9RHOB</name>
<organism evidence="2 3">
    <name type="scientific">Fuscovulum ytuae</name>
    <dbReference type="NCBI Taxonomy" id="3042299"/>
    <lineage>
        <taxon>Bacteria</taxon>
        <taxon>Pseudomonadati</taxon>
        <taxon>Pseudomonadota</taxon>
        <taxon>Alphaproteobacteria</taxon>
        <taxon>Rhodobacterales</taxon>
        <taxon>Paracoccaceae</taxon>
        <taxon>Fuscovulum</taxon>
    </lineage>
</organism>
<proteinExistence type="predicted"/>
<dbReference type="Pfam" id="PF13403">
    <property type="entry name" value="Hint_2"/>
    <property type="match status" value="1"/>
</dbReference>
<protein>
    <submittedName>
        <fullName evidence="2">Hint domain-containing protein</fullName>
    </submittedName>
</protein>
<accession>A0ABY8Q8D0</accession>
<evidence type="ECO:0000313" key="2">
    <source>
        <dbReference type="EMBL" id="WGV16939.1"/>
    </source>
</evidence>
<gene>
    <name evidence="2" type="ORF">QF092_03780</name>
</gene>
<dbReference type="InterPro" id="IPR028992">
    <property type="entry name" value="Hedgehog/Intein_dom"/>
</dbReference>
<feature type="domain" description="Hedgehog/Intein (Hint)" evidence="1">
    <location>
        <begin position="20"/>
        <end position="152"/>
    </location>
</feature>
<dbReference type="EMBL" id="CP124535">
    <property type="protein sequence ID" value="WGV16939.1"/>
    <property type="molecule type" value="Genomic_DNA"/>
</dbReference>